<name>A0AAW2YIF2_9EUKA</name>
<evidence type="ECO:0000313" key="2">
    <source>
        <dbReference type="Proteomes" id="UP001431209"/>
    </source>
</evidence>
<gene>
    <name evidence="1" type="ORF">AKO1_005864</name>
</gene>
<organism evidence="1 2">
    <name type="scientific">Acrasis kona</name>
    <dbReference type="NCBI Taxonomy" id="1008807"/>
    <lineage>
        <taxon>Eukaryota</taxon>
        <taxon>Discoba</taxon>
        <taxon>Heterolobosea</taxon>
        <taxon>Tetramitia</taxon>
        <taxon>Eutetramitia</taxon>
        <taxon>Acrasidae</taxon>
        <taxon>Acrasis</taxon>
    </lineage>
</organism>
<reference evidence="1 2" key="1">
    <citation type="submission" date="2024-03" db="EMBL/GenBank/DDBJ databases">
        <title>The Acrasis kona genome and developmental transcriptomes reveal deep origins of eukaryotic multicellular pathways.</title>
        <authorList>
            <person name="Sheikh S."/>
            <person name="Fu C.-J."/>
            <person name="Brown M.W."/>
            <person name="Baldauf S.L."/>
        </authorList>
    </citation>
    <scope>NUCLEOTIDE SEQUENCE [LARGE SCALE GENOMIC DNA]</scope>
    <source>
        <strain evidence="1 2">ATCC MYA-3509</strain>
    </source>
</reference>
<evidence type="ECO:0000313" key="1">
    <source>
        <dbReference type="EMBL" id="KAL0477236.1"/>
    </source>
</evidence>
<sequence>MISSGPSGLEGRRISNDPYTDVLGIEELKSQKPTQYREWEVIRSYLVENQLKERDFDYETGDCLFDMTRALASLADTSSIMRQKMIGAAEEMFKDGDKCEIPFGPSNRPFCEEVVDFFFDKCKPANITRQHESRYKRLGSIV</sequence>
<keyword evidence="2" id="KW-1185">Reference proteome</keyword>
<accession>A0AAW2YIF2</accession>
<comment type="caution">
    <text evidence="1">The sequence shown here is derived from an EMBL/GenBank/DDBJ whole genome shotgun (WGS) entry which is preliminary data.</text>
</comment>
<proteinExistence type="predicted"/>
<dbReference type="AlphaFoldDB" id="A0AAW2YIF2"/>
<protein>
    <submittedName>
        <fullName evidence="1">Uncharacterized protein</fullName>
    </submittedName>
</protein>
<dbReference type="EMBL" id="JAOPGA020000155">
    <property type="protein sequence ID" value="KAL0477236.1"/>
    <property type="molecule type" value="Genomic_DNA"/>
</dbReference>
<dbReference type="Proteomes" id="UP001431209">
    <property type="component" value="Unassembled WGS sequence"/>
</dbReference>